<dbReference type="GO" id="GO:0030864">
    <property type="term" value="C:cortical actin cytoskeleton"/>
    <property type="evidence" value="ECO:0007669"/>
    <property type="project" value="TreeGrafter"/>
</dbReference>
<dbReference type="InterPro" id="IPR035718">
    <property type="entry name" value="Abp1_fungi_SH3_C2"/>
</dbReference>
<dbReference type="InterPro" id="IPR002108">
    <property type="entry name" value="ADF-H"/>
</dbReference>
<organism evidence="6 7">
    <name type="scientific">Sclerotinia borealis (strain F-4128)</name>
    <dbReference type="NCBI Taxonomy" id="1432307"/>
    <lineage>
        <taxon>Eukaryota</taxon>
        <taxon>Fungi</taxon>
        <taxon>Dikarya</taxon>
        <taxon>Ascomycota</taxon>
        <taxon>Pezizomycotina</taxon>
        <taxon>Leotiomycetes</taxon>
        <taxon>Helotiales</taxon>
        <taxon>Sclerotiniaceae</taxon>
        <taxon>Sclerotinia</taxon>
    </lineage>
</organism>
<dbReference type="Proteomes" id="UP000019487">
    <property type="component" value="Unassembled WGS sequence"/>
</dbReference>
<proteinExistence type="predicted"/>
<feature type="compositionally biased region" description="Low complexity" evidence="3">
    <location>
        <begin position="331"/>
        <end position="342"/>
    </location>
</feature>
<dbReference type="EMBL" id="AYSA01000169">
    <property type="protein sequence ID" value="ESZ95712.1"/>
    <property type="molecule type" value="Genomic_DNA"/>
</dbReference>
<gene>
    <name evidence="6" type="ORF">SBOR_3932</name>
</gene>
<dbReference type="Pfam" id="PF00241">
    <property type="entry name" value="Cofilin_ADF"/>
    <property type="match status" value="1"/>
</dbReference>
<comment type="caution">
    <text evidence="6">The sequence shown here is derived from an EMBL/GenBank/DDBJ whole genome shotgun (WGS) entry which is preliminary data.</text>
</comment>
<evidence type="ECO:0000313" key="7">
    <source>
        <dbReference type="Proteomes" id="UP000019487"/>
    </source>
</evidence>
<dbReference type="AlphaFoldDB" id="W9CG34"/>
<feature type="compositionally biased region" description="Low complexity" evidence="3">
    <location>
        <begin position="161"/>
        <end position="171"/>
    </location>
</feature>
<feature type="compositionally biased region" description="Polar residues" evidence="3">
    <location>
        <begin position="476"/>
        <end position="490"/>
    </location>
</feature>
<feature type="domain" description="ADF-H" evidence="5">
    <location>
        <begin position="5"/>
        <end position="156"/>
    </location>
</feature>
<feature type="compositionally biased region" description="Polar residues" evidence="3">
    <location>
        <begin position="374"/>
        <end position="385"/>
    </location>
</feature>
<dbReference type="FunFam" id="2.30.30.40:FF:000242">
    <property type="entry name" value="Actin binding protein"/>
    <property type="match status" value="1"/>
</dbReference>
<feature type="region of interest" description="Disordered" evidence="3">
    <location>
        <begin position="161"/>
        <end position="271"/>
    </location>
</feature>
<dbReference type="SMART" id="SM00326">
    <property type="entry name" value="SH3"/>
    <property type="match status" value="2"/>
</dbReference>
<dbReference type="SUPFAM" id="SSF55753">
    <property type="entry name" value="Actin depolymerizing proteins"/>
    <property type="match status" value="1"/>
</dbReference>
<reference evidence="6 7" key="1">
    <citation type="journal article" date="2014" name="Genome Announc.">
        <title>Draft genome sequence of Sclerotinia borealis, a psychrophilic plant pathogenic fungus.</title>
        <authorList>
            <person name="Mardanov A.V."/>
            <person name="Beletsky A.V."/>
            <person name="Kadnikov V.V."/>
            <person name="Ignatov A.N."/>
            <person name="Ravin N.V."/>
        </authorList>
    </citation>
    <scope>NUCLEOTIDE SEQUENCE [LARGE SCALE GENOMIC DNA]</scope>
    <source>
        <strain evidence="7">F-4157</strain>
    </source>
</reference>
<feature type="region of interest" description="Disordered" evidence="3">
    <location>
        <begin position="315"/>
        <end position="603"/>
    </location>
</feature>
<feature type="compositionally biased region" description="Low complexity" evidence="3">
    <location>
        <begin position="257"/>
        <end position="268"/>
    </location>
</feature>
<dbReference type="STRING" id="1432307.W9CG34"/>
<dbReference type="InterPro" id="IPR029006">
    <property type="entry name" value="ADF-H/Gelsolin-like_dom_sf"/>
</dbReference>
<dbReference type="InterPro" id="IPR001452">
    <property type="entry name" value="SH3_domain"/>
</dbReference>
<feature type="domain" description="SH3" evidence="4">
    <location>
        <begin position="768"/>
        <end position="826"/>
    </location>
</feature>
<feature type="compositionally biased region" description="Low complexity" evidence="3">
    <location>
        <begin position="759"/>
        <end position="774"/>
    </location>
</feature>
<sequence length="826" mass="86264">MASLNTSTNGPSIKSSYTGVVNSSAPSGTAASSPTYGQWALFSVSAPLVNAFQQDSGGKESVLKVQSTGEGELIDLVEDFSEGRVQFAFVKVKDPNTTLPKYVLIGWCGEGVPERTKGYFTSHLAAVSKILHGYHVQITARSDSDLAPESIVKKVADASGAKYSSSSAPSPSSGPPPPAASKPVFTPTRSGGVSGFNPLGGSRSRTSQNANVDGDGWGADAPQITRTQLEKVQPAYKPTKVDMAELTKQPTASRSNDGSGADSGAASDVVRGGYQPIGKVDIAALRAQAKSVGDDRPSTIKGAYEPVGKVDIAAIRAKAQKPSEEGPREVSPAATGSSAAGSDEPSKSLADRSAAFAQSERLTTLPKPKVANRFGSTTNNFTGTKAPTPGSFGIQSPAAPAASAPIGAASRTFADEGGKTPAQIWAEKKARQRGLSGAGDAPPQGVASPIVSQTSGGGQWKSGYTGKSWAPVAINPTGQSATGSIGQQRTGEAEPEQEAPASPAGGINAIRDRFKGGQAPMGAPTIPRSTTGDQDQTPPPPPINASSRPGAVPMPGLPTRPLPVEDEEEQTRPNIPAPPPVPRSPTPESEEEPERESSPVRIAMPVARGREPEEMEAPKELHDHPALERAIQHVPHEEDLTEEPAGHDPARGAGAAVAAETFGHNAPAFNEGSTVSGKRALIQYDYEKAEDNELELIEGEYVTNIEMVDDDWWMGTNAKGESGLFPSNYVELVEGEEESAPAPVPTYHIEEPEPPARAPAPTAASAHPAGPTATTQYDYEATEDNELGFPEGATVTDLEFPDDDWWFGHYNGHSGLFPANYVELDQ</sequence>
<feature type="compositionally biased region" description="Low complexity" evidence="3">
    <location>
        <begin position="396"/>
        <end position="410"/>
    </location>
</feature>
<feature type="compositionally biased region" description="Pro residues" evidence="3">
    <location>
        <begin position="575"/>
        <end position="585"/>
    </location>
</feature>
<keyword evidence="7" id="KW-1185">Reference proteome</keyword>
<evidence type="ECO:0000256" key="3">
    <source>
        <dbReference type="SAM" id="MobiDB-lite"/>
    </source>
</evidence>
<feature type="domain" description="SH3" evidence="4">
    <location>
        <begin position="675"/>
        <end position="735"/>
    </location>
</feature>
<dbReference type="GO" id="GO:0051015">
    <property type="term" value="F:actin filament binding"/>
    <property type="evidence" value="ECO:0007669"/>
    <property type="project" value="TreeGrafter"/>
</dbReference>
<protein>
    <recommendedName>
        <fullName evidence="8">Actin binding protein</fullName>
    </recommendedName>
</protein>
<evidence type="ECO:0000259" key="5">
    <source>
        <dbReference type="PROSITE" id="PS51263"/>
    </source>
</evidence>
<evidence type="ECO:0000259" key="4">
    <source>
        <dbReference type="PROSITE" id="PS50002"/>
    </source>
</evidence>
<evidence type="ECO:0008006" key="8">
    <source>
        <dbReference type="Google" id="ProtNLM"/>
    </source>
</evidence>
<dbReference type="GO" id="GO:0030427">
    <property type="term" value="C:site of polarized growth"/>
    <property type="evidence" value="ECO:0007669"/>
    <property type="project" value="TreeGrafter"/>
</dbReference>
<dbReference type="Pfam" id="PF14604">
    <property type="entry name" value="SH3_9"/>
    <property type="match status" value="2"/>
</dbReference>
<accession>W9CG34</accession>
<dbReference type="Gene3D" id="2.30.30.40">
    <property type="entry name" value="SH3 Domains"/>
    <property type="match status" value="2"/>
</dbReference>
<evidence type="ECO:0000256" key="2">
    <source>
        <dbReference type="PROSITE-ProRule" id="PRU00192"/>
    </source>
</evidence>
<keyword evidence="1 2" id="KW-0728">SH3 domain</keyword>
<evidence type="ECO:0000313" key="6">
    <source>
        <dbReference type="EMBL" id="ESZ95712.1"/>
    </source>
</evidence>
<dbReference type="PRINTS" id="PR00452">
    <property type="entry name" value="SH3DOMAIN"/>
</dbReference>
<dbReference type="PROSITE" id="PS51263">
    <property type="entry name" value="ADF_H"/>
    <property type="match status" value="1"/>
</dbReference>
<dbReference type="FunFam" id="3.40.20.10:FF:000045">
    <property type="entry name" value="Actin binding protein, putative"/>
    <property type="match status" value="1"/>
</dbReference>
<dbReference type="HOGENOM" id="CLU_013085_2_0_1"/>
<dbReference type="OrthoDB" id="5971719at2759"/>
<dbReference type="InterPro" id="IPR035719">
    <property type="entry name" value="Abp1_fungi_SH3_C1"/>
</dbReference>
<dbReference type="GO" id="GO:0005884">
    <property type="term" value="C:actin filament"/>
    <property type="evidence" value="ECO:0007669"/>
    <property type="project" value="TreeGrafter"/>
</dbReference>
<dbReference type="SUPFAM" id="SSF50044">
    <property type="entry name" value="SH3-domain"/>
    <property type="match status" value="2"/>
</dbReference>
<dbReference type="CDD" id="cd11281">
    <property type="entry name" value="ADF_drebrin_like"/>
    <property type="match status" value="1"/>
</dbReference>
<dbReference type="CDD" id="cd11961">
    <property type="entry name" value="SH3_Abp1_fungi_C2"/>
    <property type="match status" value="1"/>
</dbReference>
<feature type="compositionally biased region" description="Polar residues" evidence="3">
    <location>
        <begin position="527"/>
        <end position="536"/>
    </location>
</feature>
<dbReference type="PRINTS" id="PR00499">
    <property type="entry name" value="P67PHOX"/>
</dbReference>
<dbReference type="FunFam" id="2.30.30.40:FF:000273">
    <property type="entry name" value="Actin binding protein"/>
    <property type="match status" value="1"/>
</dbReference>
<feature type="region of interest" description="Disordered" evidence="3">
    <location>
        <begin position="751"/>
        <end position="774"/>
    </location>
</feature>
<dbReference type="PANTHER" id="PTHR10829:SF25">
    <property type="entry name" value="DREBRIN-LIKE PROTEIN"/>
    <property type="match status" value="1"/>
</dbReference>
<dbReference type="PANTHER" id="PTHR10829">
    <property type="entry name" value="CORTACTIN AND DREBRIN"/>
    <property type="match status" value="1"/>
</dbReference>
<dbReference type="PROSITE" id="PS50002">
    <property type="entry name" value="SH3"/>
    <property type="match status" value="2"/>
</dbReference>
<evidence type="ECO:0000256" key="1">
    <source>
        <dbReference type="ARBA" id="ARBA00022443"/>
    </source>
</evidence>
<dbReference type="SMART" id="SM00102">
    <property type="entry name" value="ADF"/>
    <property type="match status" value="1"/>
</dbReference>
<dbReference type="GO" id="GO:0030833">
    <property type="term" value="P:regulation of actin filament polymerization"/>
    <property type="evidence" value="ECO:0007669"/>
    <property type="project" value="TreeGrafter"/>
</dbReference>
<dbReference type="InterPro" id="IPR036028">
    <property type="entry name" value="SH3-like_dom_sf"/>
</dbReference>
<name>W9CG34_SCLBF</name>
<dbReference type="Gene3D" id="3.40.20.10">
    <property type="entry name" value="Severin"/>
    <property type="match status" value="1"/>
</dbReference>
<dbReference type="CDD" id="cd11962">
    <property type="entry name" value="SH3_Abp1_fungi_C1"/>
    <property type="match status" value="1"/>
</dbReference>